<keyword evidence="10" id="KW-1185">Reference proteome</keyword>
<feature type="compositionally biased region" description="Polar residues" evidence="6">
    <location>
        <begin position="244"/>
        <end position="269"/>
    </location>
</feature>
<dbReference type="GO" id="GO:0009723">
    <property type="term" value="P:response to ethylene"/>
    <property type="evidence" value="ECO:0007669"/>
    <property type="project" value="TreeGrafter"/>
</dbReference>
<dbReference type="FunFam" id="1.10.10.60:FF:000009">
    <property type="entry name" value="transcription factor MYB1R1"/>
    <property type="match status" value="1"/>
</dbReference>
<dbReference type="GO" id="GO:0006355">
    <property type="term" value="P:regulation of DNA-templated transcription"/>
    <property type="evidence" value="ECO:0007669"/>
    <property type="project" value="UniProtKB-ARBA"/>
</dbReference>
<feature type="region of interest" description="Disordered" evidence="6">
    <location>
        <begin position="41"/>
        <end position="62"/>
    </location>
</feature>
<dbReference type="Proteomes" id="UP000541444">
    <property type="component" value="Unassembled WGS sequence"/>
</dbReference>
<dbReference type="PROSITE" id="PS50090">
    <property type="entry name" value="MYB_LIKE"/>
    <property type="match status" value="1"/>
</dbReference>
<dbReference type="CDD" id="cd00167">
    <property type="entry name" value="SANT"/>
    <property type="match status" value="1"/>
</dbReference>
<dbReference type="SUPFAM" id="SSF46689">
    <property type="entry name" value="Homeodomain-like"/>
    <property type="match status" value="1"/>
</dbReference>
<feature type="domain" description="Myb-like" evidence="7">
    <location>
        <begin position="80"/>
        <end position="132"/>
    </location>
</feature>
<protein>
    <submittedName>
        <fullName evidence="9">Uncharacterized protein</fullName>
    </submittedName>
</protein>
<evidence type="ECO:0000313" key="10">
    <source>
        <dbReference type="Proteomes" id="UP000541444"/>
    </source>
</evidence>
<proteinExistence type="predicted"/>
<dbReference type="InterPro" id="IPR006447">
    <property type="entry name" value="Myb_dom_plants"/>
</dbReference>
<dbReference type="OrthoDB" id="118550at2759"/>
<evidence type="ECO:0000256" key="3">
    <source>
        <dbReference type="ARBA" id="ARBA00023125"/>
    </source>
</evidence>
<dbReference type="PANTHER" id="PTHR44191">
    <property type="entry name" value="TRANSCRIPTION FACTOR KUA1"/>
    <property type="match status" value="1"/>
</dbReference>
<dbReference type="InterPro" id="IPR052245">
    <property type="entry name" value="Plant_Stress_Dev_TF"/>
</dbReference>
<evidence type="ECO:0000259" key="7">
    <source>
        <dbReference type="PROSITE" id="PS50090"/>
    </source>
</evidence>
<dbReference type="NCBIfam" id="TIGR01557">
    <property type="entry name" value="myb_SHAQKYF"/>
    <property type="match status" value="1"/>
</dbReference>
<keyword evidence="2" id="KW-0805">Transcription regulation</keyword>
<keyword evidence="5" id="KW-0539">Nucleus</keyword>
<sequence>MVRESGRRCSHCGHNGHNCRTCNEKLGMKLFGVRISRDLGDDSMKKSKSMGSLQSCRADRGTDERGYLSDGLVDSDHDAHDRKKGVPWTEDEHRTFLAGLENLGKGDWRGISRRYVTTRTPTQVASHAQKYFLRQATPTRQKRRPSLFDVAIKNSVRQSANFPRQLAPGAYEPLPLYRPIARLTKSIPNFYGHPYMGGMVGGRPNYTAPRLFSPVSFPMVNFPSNGYMALPNSQNKFPNPPQPSQMSQTPETVPDGASTTERGSGSGVNTDLGLGISRPRTPGGIKLSEPSNPGGAISVI</sequence>
<name>A0A7J7M525_9MAGN</name>
<gene>
    <name evidence="9" type="ORF">GIB67_008687</name>
</gene>
<dbReference type="PROSITE" id="PS51294">
    <property type="entry name" value="HTH_MYB"/>
    <property type="match status" value="1"/>
</dbReference>
<keyword evidence="3" id="KW-0238">DNA-binding</keyword>
<reference evidence="9 10" key="1">
    <citation type="journal article" date="2020" name="IScience">
        <title>Genome Sequencing of the Endangered Kingdonia uniflora (Circaeasteraceae, Ranunculales) Reveals Potential Mechanisms of Evolutionary Specialization.</title>
        <authorList>
            <person name="Sun Y."/>
            <person name="Deng T."/>
            <person name="Zhang A."/>
            <person name="Moore M.J."/>
            <person name="Landis J.B."/>
            <person name="Lin N."/>
            <person name="Zhang H."/>
            <person name="Zhang X."/>
            <person name="Huang J."/>
            <person name="Zhang X."/>
            <person name="Sun H."/>
            <person name="Wang H."/>
        </authorList>
    </citation>
    <scope>NUCLEOTIDE SEQUENCE [LARGE SCALE GENOMIC DNA]</scope>
    <source>
        <strain evidence="9">TB1705</strain>
        <tissue evidence="9">Leaf</tissue>
    </source>
</reference>
<dbReference type="InterPro" id="IPR001005">
    <property type="entry name" value="SANT/Myb"/>
</dbReference>
<organism evidence="9 10">
    <name type="scientific">Kingdonia uniflora</name>
    <dbReference type="NCBI Taxonomy" id="39325"/>
    <lineage>
        <taxon>Eukaryota</taxon>
        <taxon>Viridiplantae</taxon>
        <taxon>Streptophyta</taxon>
        <taxon>Embryophyta</taxon>
        <taxon>Tracheophyta</taxon>
        <taxon>Spermatophyta</taxon>
        <taxon>Magnoliopsida</taxon>
        <taxon>Ranunculales</taxon>
        <taxon>Circaeasteraceae</taxon>
        <taxon>Kingdonia</taxon>
    </lineage>
</organism>
<dbReference type="SMART" id="SM00717">
    <property type="entry name" value="SANT"/>
    <property type="match status" value="1"/>
</dbReference>
<evidence type="ECO:0000259" key="8">
    <source>
        <dbReference type="PROSITE" id="PS51294"/>
    </source>
</evidence>
<dbReference type="Gene3D" id="1.10.10.60">
    <property type="entry name" value="Homeodomain-like"/>
    <property type="match status" value="1"/>
</dbReference>
<dbReference type="EMBL" id="JACGCM010001775">
    <property type="protein sequence ID" value="KAF6149966.1"/>
    <property type="molecule type" value="Genomic_DNA"/>
</dbReference>
<comment type="subcellular location">
    <subcellularLocation>
        <location evidence="1">Nucleus</location>
    </subcellularLocation>
</comment>
<evidence type="ECO:0000256" key="4">
    <source>
        <dbReference type="ARBA" id="ARBA00023163"/>
    </source>
</evidence>
<feature type="region of interest" description="Disordered" evidence="6">
    <location>
        <begin position="231"/>
        <end position="300"/>
    </location>
</feature>
<dbReference type="AlphaFoldDB" id="A0A7J7M525"/>
<evidence type="ECO:0000256" key="6">
    <source>
        <dbReference type="SAM" id="MobiDB-lite"/>
    </source>
</evidence>
<accession>A0A7J7M525</accession>
<dbReference type="InterPro" id="IPR009057">
    <property type="entry name" value="Homeodomain-like_sf"/>
</dbReference>
<evidence type="ECO:0000313" key="9">
    <source>
        <dbReference type="EMBL" id="KAF6149966.1"/>
    </source>
</evidence>
<dbReference type="Pfam" id="PF00249">
    <property type="entry name" value="Myb_DNA-binding"/>
    <property type="match status" value="1"/>
</dbReference>
<dbReference type="GO" id="GO:0009739">
    <property type="term" value="P:response to gibberellin"/>
    <property type="evidence" value="ECO:0007669"/>
    <property type="project" value="TreeGrafter"/>
</dbReference>
<keyword evidence="4" id="KW-0804">Transcription</keyword>
<evidence type="ECO:0000256" key="5">
    <source>
        <dbReference type="ARBA" id="ARBA00023242"/>
    </source>
</evidence>
<dbReference type="GO" id="GO:0003677">
    <property type="term" value="F:DNA binding"/>
    <property type="evidence" value="ECO:0007669"/>
    <property type="project" value="UniProtKB-KW"/>
</dbReference>
<evidence type="ECO:0000256" key="2">
    <source>
        <dbReference type="ARBA" id="ARBA00023015"/>
    </source>
</evidence>
<dbReference type="GO" id="GO:0005634">
    <property type="term" value="C:nucleus"/>
    <property type="evidence" value="ECO:0007669"/>
    <property type="project" value="UniProtKB-SubCell"/>
</dbReference>
<comment type="caution">
    <text evidence="9">The sequence shown here is derived from an EMBL/GenBank/DDBJ whole genome shotgun (WGS) entry which is preliminary data.</text>
</comment>
<dbReference type="PANTHER" id="PTHR44191:SF62">
    <property type="entry name" value="OS04G0341900 PROTEIN"/>
    <property type="match status" value="1"/>
</dbReference>
<evidence type="ECO:0000256" key="1">
    <source>
        <dbReference type="ARBA" id="ARBA00004123"/>
    </source>
</evidence>
<feature type="domain" description="HTH myb-type" evidence="8">
    <location>
        <begin position="80"/>
        <end position="136"/>
    </location>
</feature>
<dbReference type="InterPro" id="IPR017930">
    <property type="entry name" value="Myb_dom"/>
</dbReference>